<proteinExistence type="predicted"/>
<dbReference type="OrthoDB" id="4564at2759"/>
<dbReference type="AlphaFoldDB" id="A0A835PD09"/>
<dbReference type="GO" id="GO:0005794">
    <property type="term" value="C:Golgi apparatus"/>
    <property type="evidence" value="ECO:0007669"/>
    <property type="project" value="TreeGrafter"/>
</dbReference>
<name>A0A835PD09_VANPL</name>
<feature type="region of interest" description="Disordered" evidence="1">
    <location>
        <begin position="1"/>
        <end position="22"/>
    </location>
</feature>
<evidence type="ECO:0000313" key="2">
    <source>
        <dbReference type="EMBL" id="KAG0450313.1"/>
    </source>
</evidence>
<dbReference type="GO" id="GO:0009507">
    <property type="term" value="C:chloroplast"/>
    <property type="evidence" value="ECO:0007669"/>
    <property type="project" value="TreeGrafter"/>
</dbReference>
<feature type="compositionally biased region" description="Polar residues" evidence="1">
    <location>
        <begin position="13"/>
        <end position="22"/>
    </location>
</feature>
<gene>
    <name evidence="2" type="ORF">HPP92_026839</name>
</gene>
<dbReference type="PANTHER" id="PTHR43427">
    <property type="entry name" value="CHLORIDE CHANNEL PROTEIN CLC-E"/>
    <property type="match status" value="1"/>
</dbReference>
<comment type="caution">
    <text evidence="2">The sequence shown here is derived from an EMBL/GenBank/DDBJ whole genome shotgun (WGS) entry which is preliminary data.</text>
</comment>
<dbReference type="Proteomes" id="UP000639772">
    <property type="component" value="Unassembled WGS sequence"/>
</dbReference>
<dbReference type="EMBL" id="JADCNM010000130">
    <property type="protein sequence ID" value="KAG0450313.1"/>
    <property type="molecule type" value="Genomic_DNA"/>
</dbReference>
<evidence type="ECO:0000256" key="1">
    <source>
        <dbReference type="SAM" id="MobiDB-lite"/>
    </source>
</evidence>
<evidence type="ECO:0000313" key="3">
    <source>
        <dbReference type="Proteomes" id="UP000639772"/>
    </source>
</evidence>
<sequence length="146" mass="15662">MTGGGFQLDTGDGKSSTNSIQQLSPSARKVIGDNLSHLDHGISDWLLFNEIKHDHSFERRSEDCLAAFFPVIKAIQAALTLGTGGPFDQWVQVWILANAKGCSEMMENNRERRAAPVAAGGAAGIASGIIHIIFNCNSLDLAIELP</sequence>
<dbReference type="PANTHER" id="PTHR43427:SF3">
    <property type="entry name" value="CHLORIDE CHANNEL PROTEIN CLC-F"/>
    <property type="match status" value="1"/>
</dbReference>
<protein>
    <submittedName>
        <fullName evidence="2">Uncharacterized protein</fullName>
    </submittedName>
</protein>
<accession>A0A835PD09</accession>
<dbReference type="InterPro" id="IPR050368">
    <property type="entry name" value="ClC-type_chloride_channel"/>
</dbReference>
<reference evidence="2 3" key="1">
    <citation type="journal article" date="2020" name="Nat. Food">
        <title>A phased Vanilla planifolia genome enables genetic improvement of flavour and production.</title>
        <authorList>
            <person name="Hasing T."/>
            <person name="Tang H."/>
            <person name="Brym M."/>
            <person name="Khazi F."/>
            <person name="Huang T."/>
            <person name="Chambers A.H."/>
        </authorList>
    </citation>
    <scope>NUCLEOTIDE SEQUENCE [LARGE SCALE GENOMIC DNA]</scope>
    <source>
        <tissue evidence="2">Leaf</tissue>
    </source>
</reference>
<organism evidence="2 3">
    <name type="scientific">Vanilla planifolia</name>
    <name type="common">Vanilla</name>
    <dbReference type="NCBI Taxonomy" id="51239"/>
    <lineage>
        <taxon>Eukaryota</taxon>
        <taxon>Viridiplantae</taxon>
        <taxon>Streptophyta</taxon>
        <taxon>Embryophyta</taxon>
        <taxon>Tracheophyta</taxon>
        <taxon>Spermatophyta</taxon>
        <taxon>Magnoliopsida</taxon>
        <taxon>Liliopsida</taxon>
        <taxon>Asparagales</taxon>
        <taxon>Orchidaceae</taxon>
        <taxon>Vanilloideae</taxon>
        <taxon>Vanilleae</taxon>
        <taxon>Vanilla</taxon>
    </lineage>
</organism>